<name>X1N2N7_9ZZZZ</name>
<sequence>MFIVGLILPVLFGLAISLLIAPEMRVTERFALAYGLGFGLLTLAMFLLNLLGIKFSLTNTREVIGG</sequence>
<comment type="caution">
    <text evidence="2">The sequence shown here is derived from an EMBL/GenBank/DDBJ whole genome shotgun (WGS) entry which is preliminary data.</text>
</comment>
<proteinExistence type="predicted"/>
<feature type="transmembrane region" description="Helical" evidence="1">
    <location>
        <begin position="33"/>
        <end position="51"/>
    </location>
</feature>
<reference evidence="2" key="1">
    <citation type="journal article" date="2014" name="Front. Microbiol.">
        <title>High frequency of phylogenetically diverse reductive dehalogenase-homologous genes in deep subseafloor sedimentary metagenomes.</title>
        <authorList>
            <person name="Kawai M."/>
            <person name="Futagami T."/>
            <person name="Toyoda A."/>
            <person name="Takaki Y."/>
            <person name="Nishi S."/>
            <person name="Hori S."/>
            <person name="Arai W."/>
            <person name="Tsubouchi T."/>
            <person name="Morono Y."/>
            <person name="Uchiyama I."/>
            <person name="Ito T."/>
            <person name="Fujiyama A."/>
            <person name="Inagaki F."/>
            <person name="Takami H."/>
        </authorList>
    </citation>
    <scope>NUCLEOTIDE SEQUENCE</scope>
    <source>
        <strain evidence="2">Expedition CK06-06</strain>
    </source>
</reference>
<dbReference type="EMBL" id="BARV01005242">
    <property type="protein sequence ID" value="GAI12859.1"/>
    <property type="molecule type" value="Genomic_DNA"/>
</dbReference>
<gene>
    <name evidence="2" type="ORF">S06H3_11024</name>
</gene>
<dbReference type="AlphaFoldDB" id="X1N2N7"/>
<evidence type="ECO:0000313" key="2">
    <source>
        <dbReference type="EMBL" id="GAI12859.1"/>
    </source>
</evidence>
<keyword evidence="1" id="KW-0812">Transmembrane</keyword>
<protein>
    <submittedName>
        <fullName evidence="2">Uncharacterized protein</fullName>
    </submittedName>
</protein>
<keyword evidence="1" id="KW-1133">Transmembrane helix</keyword>
<accession>X1N2N7</accession>
<organism evidence="2">
    <name type="scientific">marine sediment metagenome</name>
    <dbReference type="NCBI Taxonomy" id="412755"/>
    <lineage>
        <taxon>unclassified sequences</taxon>
        <taxon>metagenomes</taxon>
        <taxon>ecological metagenomes</taxon>
    </lineage>
</organism>
<evidence type="ECO:0000256" key="1">
    <source>
        <dbReference type="SAM" id="Phobius"/>
    </source>
</evidence>
<keyword evidence="1" id="KW-0472">Membrane</keyword>